<name>A0AAW6U6I3_9BACT</name>
<sequence>MQTSGRKPEALARHVTTLHFISALMVAWLMSGCAGGLDSRYPNVRQAAVRRVTNQALLAKVAVEDEDGNVRGAAVAKLTDQALLAKVAVGDKDGNVRGAAVERLTDQALLAKVAVEDEDGNVRRLAVAKLTDQALLAKVAVEDRDMIVRLTAIGGLRDRAVLQTVLQRFKDREGFYAHDHEGSYAHEIARLRLCLVDPYMERSLGRTHVMVGLTLKEQGYGLANSAFAFPTIMHTLHGHVLSVVVFGDRLPRQISMSWYPSFPYRSTRLSYAIPARVDISDILRPLLATVPQAGLELLAVNSPLAEVRQAAVINLTDKRLLARPEIQALLAEVAEAKGYQFVHVSRAAVMKLTDETLLARPAIQARLAEVASRARDDVAGKAAGKAAVNKLTDQALLAKVAVEGDSWRVKMAAVNKLTDQALLAKVAVEAKSHFRQAAVEKLTDQALLATVAADDEDSFVRNAAKRRLRALRRGR</sequence>
<evidence type="ECO:0000313" key="2">
    <source>
        <dbReference type="EMBL" id="MDI6451706.1"/>
    </source>
</evidence>
<organism evidence="2 3">
    <name type="scientific">Anaerobaca lacustris</name>
    <dbReference type="NCBI Taxonomy" id="3044600"/>
    <lineage>
        <taxon>Bacteria</taxon>
        <taxon>Pseudomonadati</taxon>
        <taxon>Planctomycetota</taxon>
        <taxon>Phycisphaerae</taxon>
        <taxon>Sedimentisphaerales</taxon>
        <taxon>Anaerobacaceae</taxon>
        <taxon>Anaerobaca</taxon>
    </lineage>
</organism>
<feature type="transmembrane region" description="Helical" evidence="1">
    <location>
        <begin position="12"/>
        <end position="30"/>
    </location>
</feature>
<dbReference type="EMBL" id="JASCXX010000048">
    <property type="protein sequence ID" value="MDI6451706.1"/>
    <property type="molecule type" value="Genomic_DNA"/>
</dbReference>
<dbReference type="RefSeq" id="WP_349247113.1">
    <property type="nucleotide sequence ID" value="NZ_JASCXX010000048.1"/>
</dbReference>
<accession>A0AAW6U6I3</accession>
<evidence type="ECO:0008006" key="4">
    <source>
        <dbReference type="Google" id="ProtNLM"/>
    </source>
</evidence>
<dbReference type="Gene3D" id="1.25.10.10">
    <property type="entry name" value="Leucine-rich Repeat Variant"/>
    <property type="match status" value="1"/>
</dbReference>
<dbReference type="PROSITE" id="PS51257">
    <property type="entry name" value="PROKAR_LIPOPROTEIN"/>
    <property type="match status" value="1"/>
</dbReference>
<dbReference type="AlphaFoldDB" id="A0AAW6U6I3"/>
<keyword evidence="1" id="KW-1133">Transmembrane helix</keyword>
<evidence type="ECO:0000256" key="1">
    <source>
        <dbReference type="SAM" id="Phobius"/>
    </source>
</evidence>
<dbReference type="SUPFAM" id="SSF48371">
    <property type="entry name" value="ARM repeat"/>
    <property type="match status" value="1"/>
</dbReference>
<dbReference type="Proteomes" id="UP001431776">
    <property type="component" value="Unassembled WGS sequence"/>
</dbReference>
<evidence type="ECO:0000313" key="3">
    <source>
        <dbReference type="Proteomes" id="UP001431776"/>
    </source>
</evidence>
<gene>
    <name evidence="2" type="ORF">QJ522_21775</name>
</gene>
<dbReference type="InterPro" id="IPR011989">
    <property type="entry name" value="ARM-like"/>
</dbReference>
<proteinExistence type="predicted"/>
<keyword evidence="1" id="KW-0472">Membrane</keyword>
<keyword evidence="3" id="KW-1185">Reference proteome</keyword>
<reference evidence="2" key="1">
    <citation type="submission" date="2023-05" db="EMBL/GenBank/DDBJ databases">
        <title>Anaerotaeda fermentans gen. nov., sp. nov., a novel anaerobic planctomycete of the new family within the order Sedimentisphaerales isolated from Taman Peninsula, Russia.</title>
        <authorList>
            <person name="Khomyakova M.A."/>
            <person name="Merkel A.Y."/>
            <person name="Slobodkin A.I."/>
        </authorList>
    </citation>
    <scope>NUCLEOTIDE SEQUENCE</scope>
    <source>
        <strain evidence="2">M17dextr</strain>
    </source>
</reference>
<protein>
    <recommendedName>
        <fullName evidence="4">HEAT repeat domain-containing protein</fullName>
    </recommendedName>
</protein>
<dbReference type="InterPro" id="IPR016024">
    <property type="entry name" value="ARM-type_fold"/>
</dbReference>
<keyword evidence="1" id="KW-0812">Transmembrane</keyword>
<comment type="caution">
    <text evidence="2">The sequence shown here is derived from an EMBL/GenBank/DDBJ whole genome shotgun (WGS) entry which is preliminary data.</text>
</comment>